<reference evidence="2" key="1">
    <citation type="submission" date="2017-09" db="EMBL/GenBank/DDBJ databases">
        <title>Depth-based differentiation of microbial function through sediment-hosted aquifers and enrichment of novel symbionts in the deep terrestrial subsurface.</title>
        <authorList>
            <person name="Probst A.J."/>
            <person name="Ladd B."/>
            <person name="Jarett J.K."/>
            <person name="Geller-Mcgrath D.E."/>
            <person name="Sieber C.M.K."/>
            <person name="Emerson J.B."/>
            <person name="Anantharaman K."/>
            <person name="Thomas B.C."/>
            <person name="Malmstrom R."/>
            <person name="Stieglmeier M."/>
            <person name="Klingl A."/>
            <person name="Woyke T."/>
            <person name="Ryan C.M."/>
            <person name="Banfield J.F."/>
        </authorList>
    </citation>
    <scope>NUCLEOTIDE SEQUENCE [LARGE SCALE GENOMIC DNA]</scope>
</reference>
<proteinExistence type="predicted"/>
<protein>
    <submittedName>
        <fullName evidence="1">Uncharacterized protein</fullName>
    </submittedName>
</protein>
<evidence type="ECO:0000313" key="2">
    <source>
        <dbReference type="Proteomes" id="UP000231383"/>
    </source>
</evidence>
<organism evidence="1 2">
    <name type="scientific">Candidatus Roizmanbacteria bacterium CG_4_9_14_0_2_um_filter_39_13</name>
    <dbReference type="NCBI Taxonomy" id="1974839"/>
    <lineage>
        <taxon>Bacteria</taxon>
        <taxon>Candidatus Roizmaniibacteriota</taxon>
    </lineage>
</organism>
<gene>
    <name evidence="1" type="ORF">CO051_03685</name>
</gene>
<sequence>MKRINNFIHTMQTQRITASIPTTLYQQMDELVAIGGRSKFVARAIKKEIVRIQTQGSPLDHFTNMVNDQSIKIPNLTTTKIKEYISRGRL</sequence>
<dbReference type="CDD" id="cd22231">
    <property type="entry name" value="RHH_NikR_HicB-like"/>
    <property type="match status" value="1"/>
</dbReference>
<accession>A0A2M8EYW8</accession>
<evidence type="ECO:0000313" key="1">
    <source>
        <dbReference type="EMBL" id="PJC31881.1"/>
    </source>
</evidence>
<comment type="caution">
    <text evidence="1">The sequence shown here is derived from an EMBL/GenBank/DDBJ whole genome shotgun (WGS) entry which is preliminary data.</text>
</comment>
<dbReference type="Proteomes" id="UP000231383">
    <property type="component" value="Unassembled WGS sequence"/>
</dbReference>
<dbReference type="EMBL" id="PFSC01000102">
    <property type="protein sequence ID" value="PJC31881.1"/>
    <property type="molecule type" value="Genomic_DNA"/>
</dbReference>
<dbReference type="AlphaFoldDB" id="A0A2M8EYW8"/>
<name>A0A2M8EYW8_9BACT</name>